<proteinExistence type="inferred from homology"/>
<sequence length="502" mass="55561">MHDNTPESLRKKALKHGTKTVSKRAQSKQSSLAGSRLASRANSTANSQNPSASNSRAGSDIGSSSIGDEDDDHNRPDTPNSIDALIAERDDHADGAWQEHLANIIEQIEDRNWKSSNTQTRQQALIAYIRVLCSHFVQEDIAFRVNQLVGAFVKIVKSEDDSIEVSLALKALSITMITSPSDEIYEAAAGSIKRTIVDSSDLGTKILAIQTLAILYFYGDLSEEALAECLDFFLEIVSTDGEHVDALDEAGPVAAALEAWGFLATLVDDEGFLNVEEALETFVDQLDSNSTSVLIAAGENIALFYEKAYIPVSEEEIADERDADVLVVSNEHDKTKEYFKRLYALYPRQAVLETKLRSLQSHSSRSVSRTDRKSLHTSFADILHSVQNPTLGPHFATSLNPETGAERGSKLKLKSPGKSSSSTTAMATIDKWWMLHRHRALKEVLGHGFMVHYEVNVAIFEALPIVFLPLDEWNRKDGKKKKMKPWQMGNGNKTTITIEEWD</sequence>
<feature type="compositionally biased region" description="Polar residues" evidence="2">
    <location>
        <begin position="44"/>
        <end position="57"/>
    </location>
</feature>
<reference evidence="4" key="1">
    <citation type="submission" date="2021-03" db="EMBL/GenBank/DDBJ databases">
        <authorList>
            <person name="Tagirdzhanova G."/>
        </authorList>
    </citation>
    <scope>NUCLEOTIDE SEQUENCE</scope>
</reference>
<feature type="domain" description="Interferon-related developmental regulator N-terminal" evidence="3">
    <location>
        <begin position="84"/>
        <end position="387"/>
    </location>
</feature>
<dbReference type="Pfam" id="PF05004">
    <property type="entry name" value="IFRD"/>
    <property type="match status" value="1"/>
</dbReference>
<dbReference type="Proteomes" id="UP000664169">
    <property type="component" value="Unassembled WGS sequence"/>
</dbReference>
<feature type="compositionally biased region" description="Basic and acidic residues" evidence="2">
    <location>
        <begin position="1"/>
        <end position="10"/>
    </location>
</feature>
<keyword evidence="5" id="KW-1185">Reference proteome</keyword>
<dbReference type="InterPro" id="IPR007701">
    <property type="entry name" value="Interferon-rel_develop_reg_N"/>
</dbReference>
<dbReference type="OrthoDB" id="18978at2759"/>
<evidence type="ECO:0000313" key="4">
    <source>
        <dbReference type="EMBL" id="CAF9930688.1"/>
    </source>
</evidence>
<dbReference type="InterPro" id="IPR011989">
    <property type="entry name" value="ARM-like"/>
</dbReference>
<dbReference type="InterPro" id="IPR016024">
    <property type="entry name" value="ARM-type_fold"/>
</dbReference>
<feature type="region of interest" description="Disordered" evidence="2">
    <location>
        <begin position="392"/>
        <end position="422"/>
    </location>
</feature>
<evidence type="ECO:0000256" key="1">
    <source>
        <dbReference type="ARBA" id="ARBA00008828"/>
    </source>
</evidence>
<dbReference type="Gene3D" id="1.25.10.10">
    <property type="entry name" value="Leucine-rich Repeat Variant"/>
    <property type="match status" value="1"/>
</dbReference>
<evidence type="ECO:0000313" key="5">
    <source>
        <dbReference type="Proteomes" id="UP000664169"/>
    </source>
</evidence>
<comment type="caution">
    <text evidence="4">The sequence shown here is derived from an EMBL/GenBank/DDBJ whole genome shotgun (WGS) entry which is preliminary data.</text>
</comment>
<dbReference type="AlphaFoldDB" id="A0A8H3FZY3"/>
<feature type="compositionally biased region" description="Low complexity" evidence="2">
    <location>
        <begin position="30"/>
        <end position="43"/>
    </location>
</feature>
<dbReference type="PANTHER" id="PTHR12354">
    <property type="entry name" value="INTERFERON-RELATED DEVELOPMENTAL REGULATOR"/>
    <property type="match status" value="1"/>
</dbReference>
<dbReference type="InterPro" id="IPR039777">
    <property type="entry name" value="IFRD"/>
</dbReference>
<dbReference type="EMBL" id="CAJPDQ010000036">
    <property type="protein sequence ID" value="CAF9930688.1"/>
    <property type="molecule type" value="Genomic_DNA"/>
</dbReference>
<evidence type="ECO:0000259" key="3">
    <source>
        <dbReference type="Pfam" id="PF05004"/>
    </source>
</evidence>
<organism evidence="4 5">
    <name type="scientific">Gomphillus americanus</name>
    <dbReference type="NCBI Taxonomy" id="1940652"/>
    <lineage>
        <taxon>Eukaryota</taxon>
        <taxon>Fungi</taxon>
        <taxon>Dikarya</taxon>
        <taxon>Ascomycota</taxon>
        <taxon>Pezizomycotina</taxon>
        <taxon>Lecanoromycetes</taxon>
        <taxon>OSLEUM clade</taxon>
        <taxon>Ostropomycetidae</taxon>
        <taxon>Ostropales</taxon>
        <taxon>Graphidaceae</taxon>
        <taxon>Gomphilloideae</taxon>
        <taxon>Gomphillus</taxon>
    </lineage>
</organism>
<protein>
    <recommendedName>
        <fullName evidence="3">Interferon-related developmental regulator N-terminal domain-containing protein</fullName>
    </recommendedName>
</protein>
<feature type="compositionally biased region" description="Basic residues" evidence="2">
    <location>
        <begin position="11"/>
        <end position="26"/>
    </location>
</feature>
<feature type="region of interest" description="Disordered" evidence="2">
    <location>
        <begin position="1"/>
        <end position="81"/>
    </location>
</feature>
<accession>A0A8H3FZY3</accession>
<gene>
    <name evidence="4" type="ORF">GOMPHAMPRED_005707</name>
</gene>
<evidence type="ECO:0000256" key="2">
    <source>
        <dbReference type="SAM" id="MobiDB-lite"/>
    </source>
</evidence>
<dbReference type="PANTHER" id="PTHR12354:SF1">
    <property type="entry name" value="INTERFERON-RELATED DEVELOPMENTAL REGULATOR 1"/>
    <property type="match status" value="1"/>
</dbReference>
<dbReference type="SUPFAM" id="SSF48371">
    <property type="entry name" value="ARM repeat"/>
    <property type="match status" value="1"/>
</dbReference>
<comment type="similarity">
    <text evidence="1">Belongs to the IFRD family.</text>
</comment>
<name>A0A8H3FZY3_9LECA</name>